<protein>
    <submittedName>
        <fullName evidence="1">Uncharacterized protein</fullName>
    </submittedName>
</protein>
<dbReference type="Proteomes" id="UP000292958">
    <property type="component" value="Unassembled WGS sequence"/>
</dbReference>
<organism evidence="1 2">
    <name type="scientific">Edaphobacter modestus</name>
    <dbReference type="NCBI Taxonomy" id="388466"/>
    <lineage>
        <taxon>Bacteria</taxon>
        <taxon>Pseudomonadati</taxon>
        <taxon>Acidobacteriota</taxon>
        <taxon>Terriglobia</taxon>
        <taxon>Terriglobales</taxon>
        <taxon>Acidobacteriaceae</taxon>
        <taxon>Edaphobacter</taxon>
    </lineage>
</organism>
<evidence type="ECO:0000313" key="2">
    <source>
        <dbReference type="Proteomes" id="UP000292958"/>
    </source>
</evidence>
<name>A0A4Q7Z0G7_9BACT</name>
<dbReference type="AlphaFoldDB" id="A0A4Q7Z0G7"/>
<sequence>MSSENHPINVLLDESMGASVTLAPNRTTSIVVPLIQ</sequence>
<keyword evidence="2" id="KW-1185">Reference proteome</keyword>
<evidence type="ECO:0000313" key="1">
    <source>
        <dbReference type="EMBL" id="RZU43598.1"/>
    </source>
</evidence>
<dbReference type="EMBL" id="SHKW01000001">
    <property type="protein sequence ID" value="RZU43598.1"/>
    <property type="molecule type" value="Genomic_DNA"/>
</dbReference>
<accession>A0A4Q7Z0G7</accession>
<proteinExistence type="predicted"/>
<gene>
    <name evidence="1" type="ORF">BDD14_5274</name>
</gene>
<reference evidence="1 2" key="1">
    <citation type="submission" date="2019-02" db="EMBL/GenBank/DDBJ databases">
        <title>Genomic Encyclopedia of Archaeal and Bacterial Type Strains, Phase II (KMG-II): from individual species to whole genera.</title>
        <authorList>
            <person name="Goeker M."/>
        </authorList>
    </citation>
    <scope>NUCLEOTIDE SEQUENCE [LARGE SCALE GENOMIC DNA]</scope>
    <source>
        <strain evidence="1 2">DSM 18101</strain>
    </source>
</reference>
<comment type="caution">
    <text evidence="1">The sequence shown here is derived from an EMBL/GenBank/DDBJ whole genome shotgun (WGS) entry which is preliminary data.</text>
</comment>